<dbReference type="Proteomes" id="UP000199689">
    <property type="component" value="Unassembled WGS sequence"/>
</dbReference>
<reference evidence="1 2" key="1">
    <citation type="submission" date="2016-10" db="EMBL/GenBank/DDBJ databases">
        <authorList>
            <person name="de Groot N.N."/>
        </authorList>
    </citation>
    <scope>NUCLEOTIDE SEQUENCE [LARGE SCALE GENOMIC DNA]</scope>
    <source>
        <strain evidence="1 2">DSM 15230</strain>
    </source>
</reference>
<dbReference type="GeneID" id="87755698"/>
<evidence type="ECO:0000313" key="1">
    <source>
        <dbReference type="EMBL" id="SDA45643.1"/>
    </source>
</evidence>
<dbReference type="OrthoDB" id="2942871at2"/>
<dbReference type="EMBL" id="FMXA01000007">
    <property type="protein sequence ID" value="SDA45643.1"/>
    <property type="molecule type" value="Genomic_DNA"/>
</dbReference>
<dbReference type="RefSeq" id="WP_091363837.1">
    <property type="nucleotide sequence ID" value="NZ_FMXA01000007.1"/>
</dbReference>
<dbReference type="AlphaFoldDB" id="A0A1G5VIE2"/>
<sequence>MRLLSKNPLVKSFIEGLYDSTFTVSIYQKVTDQVTHQTTMKRVESKESYPCRVNVENMPPVSNAGVSPGIITQRITLLAPEDVEIPHGSLIKVMAAGGHASMYEASGVPVIYLHHQEVELLLREEHP</sequence>
<keyword evidence="2" id="KW-1185">Reference proteome</keyword>
<accession>A0A1G5VIE2</accession>
<name>A0A1G5VIE2_9FIRM</name>
<dbReference type="STRING" id="209880.SAMN02910343_00664"/>
<evidence type="ECO:0000313" key="2">
    <source>
        <dbReference type="Proteomes" id="UP000199689"/>
    </source>
</evidence>
<organism evidence="1 2">
    <name type="scientific">Allisonella histaminiformans</name>
    <dbReference type="NCBI Taxonomy" id="209880"/>
    <lineage>
        <taxon>Bacteria</taxon>
        <taxon>Bacillati</taxon>
        <taxon>Bacillota</taxon>
        <taxon>Negativicutes</taxon>
        <taxon>Veillonellales</taxon>
        <taxon>Veillonellaceae</taxon>
        <taxon>Allisonella</taxon>
    </lineage>
</organism>
<gene>
    <name evidence="1" type="ORF">SAMN02910343_00664</name>
</gene>
<protein>
    <submittedName>
        <fullName evidence="1">Uncharacterized protein</fullName>
    </submittedName>
</protein>
<proteinExistence type="predicted"/>